<reference evidence="2 3" key="1">
    <citation type="submission" date="2024-09" db="EMBL/GenBank/DDBJ databases">
        <title>Chromosome-scale assembly of Riccia fluitans.</title>
        <authorList>
            <person name="Paukszto L."/>
            <person name="Sawicki J."/>
            <person name="Karawczyk K."/>
            <person name="Piernik-Szablinska J."/>
            <person name="Szczecinska M."/>
            <person name="Mazdziarz M."/>
        </authorList>
    </citation>
    <scope>NUCLEOTIDE SEQUENCE [LARGE SCALE GENOMIC DNA]</scope>
    <source>
        <strain evidence="2">Rf_01</strain>
        <tissue evidence="2">Aerial parts of the thallus</tissue>
    </source>
</reference>
<dbReference type="PANTHER" id="PTHR31956">
    <property type="entry name" value="NON-SPECIFIC PHOSPHOLIPASE C4-RELATED"/>
    <property type="match status" value="1"/>
</dbReference>
<dbReference type="Proteomes" id="UP001605036">
    <property type="component" value="Unassembled WGS sequence"/>
</dbReference>
<gene>
    <name evidence="2" type="ORF">R1flu_015425</name>
</gene>
<dbReference type="EMBL" id="JBHFFA010000004">
    <property type="protein sequence ID" value="KAL2630739.1"/>
    <property type="molecule type" value="Genomic_DNA"/>
</dbReference>
<sequence>MGAACVRPAACFGGSADKSNGAIFEGKISTVVLLVMENRSFDNMLGFLLRDSPGEYQGIDGERIGDFLRGDEFNMLGDKKVPITDTAPYITKADPPHGFGSIRRQIYGADSSNGTPVMSGFAKEAETVQAGFAGQVMSCFDTKKIPITATLAREFALCTRWYASMPASTQPNRFFIHSATSNGAVSNVTLDLIKGFPQKTIFESVEESGKSFRIYYQNIPATLFLSNLRNVKYLDNFKSYDTFKKDAKAGTLPNYAVVEQKYFESALIKANDNHPPHDVRLGEELIKEVYETLRASPQWNQMLFIITYDEHGGLYDHKAPPSTGIPNPDGKLGPEPDHFNFDRLGVRVPTILISPWIKRNTLVGEPAGPTPTSHYEHSSIAGTLKKILNLKSFLTKRDEWAATFEGVLSLSQPRSDCPLTLPDVPAPDATDRALPIAHQCHLHEWQQELVLLAYVLKGAKGPNIPHTCEEVAKLMDTEKACDFVEKAVDTFLQQGENAQSTGA</sequence>
<dbReference type="Pfam" id="PF04185">
    <property type="entry name" value="Phosphoesterase"/>
    <property type="match status" value="1"/>
</dbReference>
<dbReference type="InterPro" id="IPR017850">
    <property type="entry name" value="Alkaline_phosphatase_core_sf"/>
</dbReference>
<protein>
    <recommendedName>
        <fullName evidence="4">Phosphoesterase</fullName>
    </recommendedName>
</protein>
<keyword evidence="1" id="KW-0378">Hydrolase</keyword>
<dbReference type="AlphaFoldDB" id="A0ABD1YIX6"/>
<dbReference type="Gene3D" id="3.40.720.10">
    <property type="entry name" value="Alkaline Phosphatase, subunit A"/>
    <property type="match status" value="2"/>
</dbReference>
<dbReference type="SUPFAM" id="SSF53649">
    <property type="entry name" value="Alkaline phosphatase-like"/>
    <property type="match status" value="1"/>
</dbReference>
<evidence type="ECO:0000313" key="2">
    <source>
        <dbReference type="EMBL" id="KAL2630739.1"/>
    </source>
</evidence>
<dbReference type="InterPro" id="IPR007312">
    <property type="entry name" value="Phosphoesterase"/>
</dbReference>
<evidence type="ECO:0008006" key="4">
    <source>
        <dbReference type="Google" id="ProtNLM"/>
    </source>
</evidence>
<evidence type="ECO:0000313" key="3">
    <source>
        <dbReference type="Proteomes" id="UP001605036"/>
    </source>
</evidence>
<organism evidence="2 3">
    <name type="scientific">Riccia fluitans</name>
    <dbReference type="NCBI Taxonomy" id="41844"/>
    <lineage>
        <taxon>Eukaryota</taxon>
        <taxon>Viridiplantae</taxon>
        <taxon>Streptophyta</taxon>
        <taxon>Embryophyta</taxon>
        <taxon>Marchantiophyta</taxon>
        <taxon>Marchantiopsida</taxon>
        <taxon>Marchantiidae</taxon>
        <taxon>Marchantiales</taxon>
        <taxon>Ricciaceae</taxon>
        <taxon>Riccia</taxon>
    </lineage>
</organism>
<keyword evidence="3" id="KW-1185">Reference proteome</keyword>
<dbReference type="PANTHER" id="PTHR31956:SF1">
    <property type="entry name" value="NON-SPECIFIC PHOSPHOLIPASE C1"/>
    <property type="match status" value="1"/>
</dbReference>
<proteinExistence type="predicted"/>
<dbReference type="GO" id="GO:0042578">
    <property type="term" value="F:phosphoric ester hydrolase activity"/>
    <property type="evidence" value="ECO:0007669"/>
    <property type="project" value="UniProtKB-ARBA"/>
</dbReference>
<evidence type="ECO:0000256" key="1">
    <source>
        <dbReference type="ARBA" id="ARBA00022801"/>
    </source>
</evidence>
<name>A0ABD1YIX6_9MARC</name>
<accession>A0ABD1YIX6</accession>
<comment type="caution">
    <text evidence="2">The sequence shown here is derived from an EMBL/GenBank/DDBJ whole genome shotgun (WGS) entry which is preliminary data.</text>
</comment>